<dbReference type="InterPro" id="IPR000086">
    <property type="entry name" value="NUDIX_hydrolase_dom"/>
</dbReference>
<dbReference type="Gene3D" id="3.90.79.10">
    <property type="entry name" value="Nucleoside Triphosphate Pyrophosphohydrolase"/>
    <property type="match status" value="1"/>
</dbReference>
<dbReference type="PANTHER" id="PTHR43046">
    <property type="entry name" value="GDP-MANNOSE MANNOSYL HYDROLASE"/>
    <property type="match status" value="1"/>
</dbReference>
<protein>
    <submittedName>
        <fullName evidence="4">Mutt nudx family protein</fullName>
    </submittedName>
</protein>
<dbReference type="GeneID" id="49393792"/>
<organism evidence="4 5">
    <name type="scientific">Lactiplantibacillus pentosus DSM 20314</name>
    <dbReference type="NCBI Taxonomy" id="1423791"/>
    <lineage>
        <taxon>Bacteria</taxon>
        <taxon>Bacillati</taxon>
        <taxon>Bacillota</taxon>
        <taxon>Bacilli</taxon>
        <taxon>Lactobacillales</taxon>
        <taxon>Lactobacillaceae</taxon>
        <taxon>Lactiplantibacillus</taxon>
    </lineage>
</organism>
<reference evidence="4 5" key="1">
    <citation type="journal article" date="2015" name="Genome Announc.">
        <title>Expanding the biotechnology potential of lactobacilli through comparative genomics of 213 strains and associated genera.</title>
        <authorList>
            <person name="Sun Z."/>
            <person name="Harris H.M."/>
            <person name="McCann A."/>
            <person name="Guo C."/>
            <person name="Argimon S."/>
            <person name="Zhang W."/>
            <person name="Yang X."/>
            <person name="Jeffery I.B."/>
            <person name="Cooney J.C."/>
            <person name="Kagawa T.F."/>
            <person name="Liu W."/>
            <person name="Song Y."/>
            <person name="Salvetti E."/>
            <person name="Wrobel A."/>
            <person name="Rasinkangas P."/>
            <person name="Parkhill J."/>
            <person name="Rea M.C."/>
            <person name="O'Sullivan O."/>
            <person name="Ritari J."/>
            <person name="Douillard F.P."/>
            <person name="Paul Ross R."/>
            <person name="Yang R."/>
            <person name="Briner A.E."/>
            <person name="Felis G.E."/>
            <person name="de Vos W.M."/>
            <person name="Barrangou R."/>
            <person name="Klaenhammer T.R."/>
            <person name="Caufield P.W."/>
            <person name="Cui Y."/>
            <person name="Zhang H."/>
            <person name="O'Toole P.W."/>
        </authorList>
    </citation>
    <scope>NUCLEOTIDE SEQUENCE [LARGE SCALE GENOMIC DNA]</scope>
    <source>
        <strain evidence="4 5">DSM 20314</strain>
    </source>
</reference>
<dbReference type="SUPFAM" id="SSF55811">
    <property type="entry name" value="Nudix"/>
    <property type="match status" value="1"/>
</dbReference>
<name>A0A837RET1_LACPE</name>
<comment type="caution">
    <text evidence="4">The sequence shown here is derived from an EMBL/GenBank/DDBJ whole genome shotgun (WGS) entry which is preliminary data.</text>
</comment>
<evidence type="ECO:0000256" key="2">
    <source>
        <dbReference type="ARBA" id="ARBA00022801"/>
    </source>
</evidence>
<gene>
    <name evidence="4" type="ORF">FD24_GL002155</name>
</gene>
<proteinExistence type="predicted"/>
<evidence type="ECO:0000313" key="5">
    <source>
        <dbReference type="Proteomes" id="UP000051020"/>
    </source>
</evidence>
<dbReference type="PROSITE" id="PS51462">
    <property type="entry name" value="NUDIX"/>
    <property type="match status" value="1"/>
</dbReference>
<evidence type="ECO:0000259" key="3">
    <source>
        <dbReference type="PROSITE" id="PS51462"/>
    </source>
</evidence>
<dbReference type="RefSeq" id="WP_050338830.1">
    <property type="nucleotide sequence ID" value="NZ_AZCU01000003.1"/>
</dbReference>
<dbReference type="CDD" id="cd02883">
    <property type="entry name" value="NUDIX_Hydrolase"/>
    <property type="match status" value="1"/>
</dbReference>
<dbReference type="Pfam" id="PF00293">
    <property type="entry name" value="NUDIX"/>
    <property type="match status" value="1"/>
</dbReference>
<dbReference type="InterPro" id="IPR015797">
    <property type="entry name" value="NUDIX_hydrolase-like_dom_sf"/>
</dbReference>
<comment type="cofactor">
    <cofactor evidence="1">
        <name>Mg(2+)</name>
        <dbReference type="ChEBI" id="CHEBI:18420"/>
    </cofactor>
</comment>
<dbReference type="EMBL" id="AZCU01000003">
    <property type="protein sequence ID" value="KRK26419.1"/>
    <property type="molecule type" value="Genomic_DNA"/>
</dbReference>
<keyword evidence="2" id="KW-0378">Hydrolase</keyword>
<dbReference type="PANTHER" id="PTHR43046:SF14">
    <property type="entry name" value="MUTT_NUDIX FAMILY PROTEIN"/>
    <property type="match status" value="1"/>
</dbReference>
<dbReference type="AlphaFoldDB" id="A0A837RET1"/>
<evidence type="ECO:0000313" key="4">
    <source>
        <dbReference type="EMBL" id="KRK26419.1"/>
    </source>
</evidence>
<accession>A0A837RET1</accession>
<sequence>MVEIIAHVLIPTNRGFLILQRTRKEYGNKNVYPGYWDIPGGLAINNEIPRETAIRECMEETGLKVKISRIIWENSVFDTAKMRVFTTLVYLAHEISADQKIYLNREEHSEFIFVNSRQTLNKVKVVPYLEKVLLQFL</sequence>
<feature type="domain" description="Nudix hydrolase" evidence="3">
    <location>
        <begin position="1"/>
        <end position="137"/>
    </location>
</feature>
<evidence type="ECO:0000256" key="1">
    <source>
        <dbReference type="ARBA" id="ARBA00001946"/>
    </source>
</evidence>
<dbReference type="Proteomes" id="UP000051020">
    <property type="component" value="Unassembled WGS sequence"/>
</dbReference>
<dbReference type="GO" id="GO:0016787">
    <property type="term" value="F:hydrolase activity"/>
    <property type="evidence" value="ECO:0007669"/>
    <property type="project" value="UniProtKB-KW"/>
</dbReference>